<evidence type="ECO:0000313" key="3">
    <source>
        <dbReference type="EMBL" id="CAE7369115.1"/>
    </source>
</evidence>
<name>A0A812PZM5_9DINO</name>
<evidence type="ECO:0000256" key="1">
    <source>
        <dbReference type="SAM" id="MobiDB-lite"/>
    </source>
</evidence>
<gene>
    <name evidence="3" type="primary">GIP</name>
    <name evidence="3" type="ORF">SNAT2548_LOCUS20105</name>
</gene>
<comment type="caution">
    <text evidence="3">The sequence shown here is derived from an EMBL/GenBank/DDBJ whole genome shotgun (WGS) entry which is preliminary data.</text>
</comment>
<feature type="domain" description="Wbp11/ELF5/Saf1 N-terminal" evidence="2">
    <location>
        <begin position="15"/>
        <end position="81"/>
    </location>
</feature>
<protein>
    <submittedName>
        <fullName evidence="3">GIP protein</fullName>
    </submittedName>
</protein>
<accession>A0A812PZM5</accession>
<dbReference type="Pfam" id="PF09429">
    <property type="entry name" value="Wbp11"/>
    <property type="match status" value="1"/>
</dbReference>
<dbReference type="Proteomes" id="UP000604046">
    <property type="component" value="Unassembled WGS sequence"/>
</dbReference>
<reference evidence="3" key="1">
    <citation type="submission" date="2021-02" db="EMBL/GenBank/DDBJ databases">
        <authorList>
            <person name="Dougan E. K."/>
            <person name="Rhodes N."/>
            <person name="Thang M."/>
            <person name="Chan C."/>
        </authorList>
    </citation>
    <scope>NUCLEOTIDE SEQUENCE</scope>
</reference>
<evidence type="ECO:0000313" key="4">
    <source>
        <dbReference type="Proteomes" id="UP000604046"/>
    </source>
</evidence>
<feature type="region of interest" description="Disordered" evidence="1">
    <location>
        <begin position="1"/>
        <end position="40"/>
    </location>
</feature>
<sequence length="121" mass="14003">MGKSKKAVLHDAGGKKILHPAEADRKKAKQRLRENRAKNRKKRFEAKMLEKDTSLVQAEITEYKELEKAGKLTKWKKDKMDREVAVFGRLKEKVEQNTRKRFEDNAGRSSTTLPRAQLLLA</sequence>
<dbReference type="OrthoDB" id="10355775at2759"/>
<dbReference type="AlphaFoldDB" id="A0A812PZM5"/>
<feature type="compositionally biased region" description="Basic and acidic residues" evidence="1">
    <location>
        <begin position="8"/>
        <end position="37"/>
    </location>
</feature>
<dbReference type="EMBL" id="CAJNDS010002200">
    <property type="protein sequence ID" value="CAE7369115.1"/>
    <property type="molecule type" value="Genomic_DNA"/>
</dbReference>
<evidence type="ECO:0000259" key="2">
    <source>
        <dbReference type="Pfam" id="PF09429"/>
    </source>
</evidence>
<dbReference type="GO" id="GO:0006396">
    <property type="term" value="P:RNA processing"/>
    <property type="evidence" value="ECO:0007669"/>
    <property type="project" value="InterPro"/>
</dbReference>
<feature type="region of interest" description="Disordered" evidence="1">
    <location>
        <begin position="98"/>
        <end position="121"/>
    </location>
</feature>
<keyword evidence="4" id="KW-1185">Reference proteome</keyword>
<proteinExistence type="predicted"/>
<dbReference type="InterPro" id="IPR019007">
    <property type="entry name" value="Wbp11/ELF5/Saf1_N"/>
</dbReference>
<organism evidence="3 4">
    <name type="scientific">Symbiodinium natans</name>
    <dbReference type="NCBI Taxonomy" id="878477"/>
    <lineage>
        <taxon>Eukaryota</taxon>
        <taxon>Sar</taxon>
        <taxon>Alveolata</taxon>
        <taxon>Dinophyceae</taxon>
        <taxon>Suessiales</taxon>
        <taxon>Symbiodiniaceae</taxon>
        <taxon>Symbiodinium</taxon>
    </lineage>
</organism>